<dbReference type="EMBL" id="AYSO01000019">
    <property type="protein sequence ID" value="KIE45374.1"/>
    <property type="molecule type" value="Genomic_DNA"/>
</dbReference>
<name>A0A0C1TXE6_9CLOT</name>
<evidence type="ECO:0000313" key="2">
    <source>
        <dbReference type="Proteomes" id="UP000031366"/>
    </source>
</evidence>
<keyword evidence="2" id="KW-1185">Reference proteome</keyword>
<organism evidence="1 2">
    <name type="scientific">Clostridium argentinense CDC 2741</name>
    <dbReference type="NCBI Taxonomy" id="1418104"/>
    <lineage>
        <taxon>Bacteria</taxon>
        <taxon>Bacillati</taxon>
        <taxon>Bacillota</taxon>
        <taxon>Clostridia</taxon>
        <taxon>Eubacteriales</taxon>
        <taxon>Clostridiaceae</taxon>
        <taxon>Clostridium</taxon>
    </lineage>
</organism>
<reference evidence="1 2" key="1">
    <citation type="journal article" date="2015" name="Infect. Genet. Evol.">
        <title>Genomic sequences of six botulinum neurotoxin-producing strains representing three clostridial species illustrate the mobility and diversity of botulinum neurotoxin genes.</title>
        <authorList>
            <person name="Smith T.J."/>
            <person name="Hill K.K."/>
            <person name="Xie G."/>
            <person name="Foley B.T."/>
            <person name="Williamson C.H."/>
            <person name="Foster J.T."/>
            <person name="Johnson S.L."/>
            <person name="Chertkov O."/>
            <person name="Teshima H."/>
            <person name="Gibbons H.S."/>
            <person name="Johnsky L.A."/>
            <person name="Karavis M.A."/>
            <person name="Smith L.A."/>
        </authorList>
    </citation>
    <scope>NUCLEOTIDE SEQUENCE [LARGE SCALE GENOMIC DNA]</scope>
    <source>
        <strain evidence="1 2">CDC 2741</strain>
    </source>
</reference>
<dbReference type="InterPro" id="IPR026413">
    <property type="entry name" value="CXXX_rpt_assoc"/>
</dbReference>
<dbReference type="NCBIfam" id="TIGR04116">
    <property type="entry name" value="CXXX_rpt_assoc"/>
    <property type="match status" value="1"/>
</dbReference>
<proteinExistence type="predicted"/>
<dbReference type="AlphaFoldDB" id="A0A0C1TXE6"/>
<evidence type="ECO:0000313" key="1">
    <source>
        <dbReference type="EMBL" id="KIE45374.1"/>
    </source>
</evidence>
<sequence>MYSEKVGVVTENEKREILILNERKSSLKELLLTLDSPMLTLDERDDMYKKIVEDMEEVSLKYREWWTEKSSKYNWKYSENGEWSINFHTNEIFLIEEECACTKQG</sequence>
<dbReference type="STRING" id="29341.RSJ17_20370"/>
<dbReference type="OrthoDB" id="1073228at2"/>
<protein>
    <submittedName>
        <fullName evidence="1">Putative cytoplasmic protein</fullName>
    </submittedName>
</protein>
<dbReference type="Proteomes" id="UP000031366">
    <property type="component" value="Unassembled WGS sequence"/>
</dbReference>
<dbReference type="RefSeq" id="WP_039635394.1">
    <property type="nucleotide sequence ID" value="NZ_AYSO01000019.1"/>
</dbReference>
<gene>
    <name evidence="1" type="ORF">U732_2777</name>
</gene>
<comment type="caution">
    <text evidence="1">The sequence shown here is derived from an EMBL/GenBank/DDBJ whole genome shotgun (WGS) entry which is preliminary data.</text>
</comment>
<accession>A0A0C1TXE6</accession>